<evidence type="ECO:0000256" key="4">
    <source>
        <dbReference type="ARBA" id="ARBA00047606"/>
    </source>
</evidence>
<dbReference type="PANTHER" id="PTHR48048">
    <property type="entry name" value="GLYCOSYLTRANSFERASE"/>
    <property type="match status" value="1"/>
</dbReference>
<sequence length="462" mass="50599">MAPQLVLIPSPGIGHLVGMIELAKLLIHRYHHLSVVLLAIKSRSTTSKSHDYINSISAAGQHSTRLSIIQLPNNDDPSDPNPTYVSFVESKKPQVKEAVSRLISTDHHLAGFVLDMFCTSMIDIADEHSLPSYIFYPSSAANLAFTFHIQAKFDYQGLDLTKSTESELSVPFFANPLPRKVVPPAVMNEEWLSIILDHGRNFRRARGILVNTIREMESHSLESLTEMEIPKVYPVGPILNLDGGGGLDSSTAEIVRWLDGQPDSSVVFLCFGSLGTFGADQVREIAIALEKSGERFLWSLRKGAPEGVRAHPTDYDDVGEVLPEGFLDRTATVGKVIGWAPQAAVLAHKATGGFVSHCGWNSTMESVWFGVPMAAWPMYAEQQFTAFELVEEVGMAVEIKLDYVMGSSGVVAAGEIEGGIRRLMEKGSEMRRKVKELSDESKELSGGIAEFVREVIGDDSSL</sequence>
<gene>
    <name evidence="7" type="ORF">LITE_LOCUS43564</name>
</gene>
<evidence type="ECO:0000313" key="8">
    <source>
        <dbReference type="Proteomes" id="UP001154282"/>
    </source>
</evidence>
<dbReference type="InterPro" id="IPR050481">
    <property type="entry name" value="UDP-glycosyltransf_plant"/>
</dbReference>
<keyword evidence="3 5" id="KW-0808">Transferase</keyword>
<reference evidence="7" key="1">
    <citation type="submission" date="2022-08" db="EMBL/GenBank/DDBJ databases">
        <authorList>
            <person name="Gutierrez-Valencia J."/>
        </authorList>
    </citation>
    <scope>NUCLEOTIDE SEQUENCE</scope>
</reference>
<evidence type="ECO:0000256" key="5">
    <source>
        <dbReference type="RuleBase" id="RU003718"/>
    </source>
</evidence>
<comment type="caution">
    <text evidence="7">The sequence shown here is derived from an EMBL/GenBank/DDBJ whole genome shotgun (WGS) entry which is preliminary data.</text>
</comment>
<accession>A0AAV0QKG4</accession>
<keyword evidence="5" id="KW-0328">Glycosyltransferase</keyword>
<evidence type="ECO:0000313" key="7">
    <source>
        <dbReference type="EMBL" id="CAI0545391.1"/>
    </source>
</evidence>
<dbReference type="PROSITE" id="PS00375">
    <property type="entry name" value="UDPGT"/>
    <property type="match status" value="1"/>
</dbReference>
<proteinExistence type="inferred from homology"/>
<comment type="catalytic activity">
    <reaction evidence="4">
        <text>an anthocyanidin + UDP-alpha-D-glucose + H(+) = an anthocyanidin 3-O-beta-D-glucoside + UDP</text>
        <dbReference type="Rhea" id="RHEA:20093"/>
        <dbReference type="ChEBI" id="CHEBI:15378"/>
        <dbReference type="ChEBI" id="CHEBI:16307"/>
        <dbReference type="ChEBI" id="CHEBI:58223"/>
        <dbReference type="ChEBI" id="CHEBI:58885"/>
        <dbReference type="ChEBI" id="CHEBI:143576"/>
        <dbReference type="EC" id="2.4.1.115"/>
    </reaction>
</comment>
<dbReference type="Pfam" id="PF00201">
    <property type="entry name" value="UDPGT"/>
    <property type="match status" value="1"/>
</dbReference>
<dbReference type="SUPFAM" id="SSF53756">
    <property type="entry name" value="UDP-Glycosyltransferase/glycogen phosphorylase"/>
    <property type="match status" value="1"/>
</dbReference>
<evidence type="ECO:0000256" key="6">
    <source>
        <dbReference type="RuleBase" id="RU362057"/>
    </source>
</evidence>
<dbReference type="EC" id="2.4.1.-" evidence="6"/>
<dbReference type="InterPro" id="IPR002213">
    <property type="entry name" value="UDP_glucos_trans"/>
</dbReference>
<dbReference type="AlphaFoldDB" id="A0AAV0QKG4"/>
<dbReference type="CDD" id="cd03784">
    <property type="entry name" value="GT1_Gtf-like"/>
    <property type="match status" value="1"/>
</dbReference>
<organism evidence="7 8">
    <name type="scientific">Linum tenue</name>
    <dbReference type="NCBI Taxonomy" id="586396"/>
    <lineage>
        <taxon>Eukaryota</taxon>
        <taxon>Viridiplantae</taxon>
        <taxon>Streptophyta</taxon>
        <taxon>Embryophyta</taxon>
        <taxon>Tracheophyta</taxon>
        <taxon>Spermatophyta</taxon>
        <taxon>Magnoliopsida</taxon>
        <taxon>eudicotyledons</taxon>
        <taxon>Gunneridae</taxon>
        <taxon>Pentapetalae</taxon>
        <taxon>rosids</taxon>
        <taxon>fabids</taxon>
        <taxon>Malpighiales</taxon>
        <taxon>Linaceae</taxon>
        <taxon>Linum</taxon>
    </lineage>
</organism>
<comment type="pathway">
    <text evidence="1">Pigment biosynthesis; anthocyanin biosynthesis.</text>
</comment>
<protein>
    <recommendedName>
        <fullName evidence="6">Glycosyltransferase</fullName>
        <ecNumber evidence="6">2.4.1.-</ecNumber>
    </recommendedName>
</protein>
<evidence type="ECO:0000256" key="1">
    <source>
        <dbReference type="ARBA" id="ARBA00004935"/>
    </source>
</evidence>
<dbReference type="PANTHER" id="PTHR48048:SF45">
    <property type="entry name" value="GLYCOSYLTRANSFERASE"/>
    <property type="match status" value="1"/>
</dbReference>
<dbReference type="Gene3D" id="3.40.50.2000">
    <property type="entry name" value="Glycogen Phosphorylase B"/>
    <property type="match status" value="2"/>
</dbReference>
<name>A0AAV0QKG4_9ROSI</name>
<dbReference type="EMBL" id="CAMGYJ010000009">
    <property type="protein sequence ID" value="CAI0545391.1"/>
    <property type="molecule type" value="Genomic_DNA"/>
</dbReference>
<dbReference type="Proteomes" id="UP001154282">
    <property type="component" value="Unassembled WGS sequence"/>
</dbReference>
<dbReference type="GO" id="GO:0047213">
    <property type="term" value="F:anthocyanidin 3-O-glucosyltransferase activity"/>
    <property type="evidence" value="ECO:0007669"/>
    <property type="project" value="UniProtKB-EC"/>
</dbReference>
<evidence type="ECO:0000256" key="3">
    <source>
        <dbReference type="ARBA" id="ARBA00022679"/>
    </source>
</evidence>
<dbReference type="FunFam" id="3.40.50.2000:FF:000056">
    <property type="entry name" value="Glycosyltransferase"/>
    <property type="match status" value="1"/>
</dbReference>
<comment type="similarity">
    <text evidence="2 5">Belongs to the UDP-glycosyltransferase family.</text>
</comment>
<dbReference type="InterPro" id="IPR035595">
    <property type="entry name" value="UDP_glycos_trans_CS"/>
</dbReference>
<evidence type="ECO:0000256" key="2">
    <source>
        <dbReference type="ARBA" id="ARBA00009995"/>
    </source>
</evidence>
<keyword evidence="8" id="KW-1185">Reference proteome</keyword>